<protein>
    <submittedName>
        <fullName evidence="7">Wiskott-Aldrich syndrome protein-like protein</fullName>
    </submittedName>
</protein>
<accession>A0A6G0J4C2</accession>
<dbReference type="GO" id="GO:0005856">
    <property type="term" value="C:cytoskeleton"/>
    <property type="evidence" value="ECO:0007669"/>
    <property type="project" value="UniProtKB-SubCell"/>
</dbReference>
<dbReference type="CDD" id="cd01205">
    <property type="entry name" value="EVH1_WASP-like"/>
    <property type="match status" value="1"/>
</dbReference>
<keyword evidence="8" id="KW-1185">Reference proteome</keyword>
<comment type="caution">
    <text evidence="7">The sequence shown here is derived from an EMBL/GenBank/DDBJ whole genome shotgun (WGS) entry which is preliminary data.</text>
</comment>
<dbReference type="InterPro" id="IPR036936">
    <property type="entry name" value="CRIB_dom_sf"/>
</dbReference>
<dbReference type="Proteomes" id="UP000424527">
    <property type="component" value="Unassembled WGS sequence"/>
</dbReference>
<evidence type="ECO:0000259" key="6">
    <source>
        <dbReference type="PROSITE" id="PS50229"/>
    </source>
</evidence>
<feature type="region of interest" description="Disordered" evidence="5">
    <location>
        <begin position="144"/>
        <end position="191"/>
    </location>
</feature>
<dbReference type="PROSITE" id="PS50229">
    <property type="entry name" value="WH1"/>
    <property type="match status" value="1"/>
</dbReference>
<keyword evidence="4" id="KW-0206">Cytoskeleton</keyword>
<keyword evidence="2" id="KW-0963">Cytoplasm</keyword>
<dbReference type="GO" id="GO:0007015">
    <property type="term" value="P:actin filament organization"/>
    <property type="evidence" value="ECO:0007669"/>
    <property type="project" value="InterPro"/>
</dbReference>
<evidence type="ECO:0000256" key="1">
    <source>
        <dbReference type="ARBA" id="ARBA00004245"/>
    </source>
</evidence>
<dbReference type="SUPFAM" id="SSF50729">
    <property type="entry name" value="PH domain-like"/>
    <property type="match status" value="1"/>
</dbReference>
<evidence type="ECO:0000256" key="2">
    <source>
        <dbReference type="ARBA" id="ARBA00022490"/>
    </source>
</evidence>
<name>A0A6G0J4C2_LARCR</name>
<feature type="compositionally biased region" description="Polar residues" evidence="5">
    <location>
        <begin position="158"/>
        <end position="170"/>
    </location>
</feature>
<dbReference type="SUPFAM" id="SSF47912">
    <property type="entry name" value="Wiscott-Aldrich syndrome protein, WASP, C-terminal domain"/>
    <property type="match status" value="1"/>
</dbReference>
<gene>
    <name evidence="7" type="ORF">D5F01_LYC03129</name>
</gene>
<reference evidence="7 8" key="1">
    <citation type="submission" date="2019-07" db="EMBL/GenBank/DDBJ databases">
        <title>Chromosome genome assembly for large yellow croaker.</title>
        <authorList>
            <person name="Xiao S."/>
        </authorList>
    </citation>
    <scope>NUCLEOTIDE SEQUENCE [LARGE SCALE GENOMIC DNA]</scope>
    <source>
        <strain evidence="7">JMULYC20181020</strain>
        <tissue evidence="7">Muscle</tissue>
    </source>
</reference>
<organism evidence="7 8">
    <name type="scientific">Larimichthys crocea</name>
    <name type="common">Large yellow croaker</name>
    <name type="synonym">Pseudosciaena crocea</name>
    <dbReference type="NCBI Taxonomy" id="215358"/>
    <lineage>
        <taxon>Eukaryota</taxon>
        <taxon>Metazoa</taxon>
        <taxon>Chordata</taxon>
        <taxon>Craniata</taxon>
        <taxon>Vertebrata</taxon>
        <taxon>Euteleostomi</taxon>
        <taxon>Actinopterygii</taxon>
        <taxon>Neopterygii</taxon>
        <taxon>Teleostei</taxon>
        <taxon>Neoteleostei</taxon>
        <taxon>Acanthomorphata</taxon>
        <taxon>Eupercaria</taxon>
        <taxon>Sciaenidae</taxon>
        <taxon>Larimichthys</taxon>
    </lineage>
</organism>
<sequence length="345" mass="38156">MASSLIPGCLVMSDLLTIREKGVLFTLLEPHCKLIKTTVAQLLVAKETHSGSPGWSCLGCGAICLIEDELIQSYFLQLYCVKRAKLLWKQELYIPFKYTATRPFFHTFSADDHQVGLNFADQTEAEEFHLSVMAVQRIQEKTIGRAEITNAEREDSSTSDPPDSGINPTDNPYEEQHLSMGAPSPNTSLFKDLDPTMRRLLMQAKISEEDLKNKDVSEAVDCIIDRLGLNAVQKELRSRGSVSQTLPRTTGASISLVLKKGPLPPVPSVKVHATTDTYTADKTPDVLCIPPPPTTPAPVVPDGIRRSASFNYVGSPKGDLTLTALEEVFRKKQLQMRANRDNDMQ</sequence>
<dbReference type="Gene3D" id="3.90.810.10">
    <property type="entry name" value="CRIB domain"/>
    <property type="match status" value="1"/>
</dbReference>
<dbReference type="InterPro" id="IPR011993">
    <property type="entry name" value="PH-like_dom_sf"/>
</dbReference>
<feature type="domain" description="WH1" evidence="6">
    <location>
        <begin position="27"/>
        <end position="139"/>
    </location>
</feature>
<comment type="subcellular location">
    <subcellularLocation>
        <location evidence="1">Cytoplasm</location>
        <location evidence="1">Cytoskeleton</location>
    </subcellularLocation>
</comment>
<evidence type="ECO:0000313" key="7">
    <source>
        <dbReference type="EMBL" id="KAE8298625.1"/>
    </source>
</evidence>
<proteinExistence type="predicted"/>
<dbReference type="Gene3D" id="2.30.29.30">
    <property type="entry name" value="Pleckstrin-homology domain (PH domain)/Phosphotyrosine-binding domain (PTB)"/>
    <property type="match status" value="1"/>
</dbReference>
<dbReference type="FunFam" id="2.30.29.30:FF:000130">
    <property type="entry name" value="neural Wiskott-Aldrich syndrome protein"/>
    <property type="match status" value="1"/>
</dbReference>
<dbReference type="SMART" id="SM00461">
    <property type="entry name" value="WH1"/>
    <property type="match status" value="1"/>
</dbReference>
<keyword evidence="3" id="KW-0597">Phosphoprotein</keyword>
<feature type="compositionally biased region" description="Basic and acidic residues" evidence="5">
    <location>
        <begin position="144"/>
        <end position="156"/>
    </location>
</feature>
<evidence type="ECO:0000256" key="4">
    <source>
        <dbReference type="ARBA" id="ARBA00023212"/>
    </source>
</evidence>
<dbReference type="EMBL" id="REGW02000003">
    <property type="protein sequence ID" value="KAE8298625.1"/>
    <property type="molecule type" value="Genomic_DNA"/>
</dbReference>
<evidence type="ECO:0000313" key="8">
    <source>
        <dbReference type="Proteomes" id="UP000424527"/>
    </source>
</evidence>
<dbReference type="InterPro" id="IPR033927">
    <property type="entry name" value="WASPfam_EVH1"/>
</dbReference>
<dbReference type="Pfam" id="PF00568">
    <property type="entry name" value="WH1"/>
    <property type="match status" value="1"/>
</dbReference>
<dbReference type="InterPro" id="IPR011026">
    <property type="entry name" value="WAS_C"/>
</dbReference>
<evidence type="ECO:0000256" key="3">
    <source>
        <dbReference type="ARBA" id="ARBA00022553"/>
    </source>
</evidence>
<evidence type="ECO:0000256" key="5">
    <source>
        <dbReference type="SAM" id="MobiDB-lite"/>
    </source>
</evidence>
<dbReference type="InterPro" id="IPR000697">
    <property type="entry name" value="WH1/EVH1_dom"/>
</dbReference>
<dbReference type="AlphaFoldDB" id="A0A6G0J4C2"/>